<keyword evidence="4 5" id="KW-0472">Membrane</keyword>
<keyword evidence="8" id="KW-1185">Reference proteome</keyword>
<evidence type="ECO:0000256" key="1">
    <source>
        <dbReference type="ARBA" id="ARBA00004127"/>
    </source>
</evidence>
<evidence type="ECO:0000259" key="6">
    <source>
        <dbReference type="Pfam" id="PF02656"/>
    </source>
</evidence>
<dbReference type="InterPro" id="IPR051572">
    <property type="entry name" value="VTC_Complex_Subunit"/>
</dbReference>
<dbReference type="GO" id="GO:0000329">
    <property type="term" value="C:fungal-type vacuole membrane"/>
    <property type="evidence" value="ECO:0007669"/>
    <property type="project" value="TreeGrafter"/>
</dbReference>
<feature type="transmembrane region" description="Helical" evidence="5">
    <location>
        <begin position="82"/>
        <end position="102"/>
    </location>
</feature>
<comment type="caution">
    <text evidence="7">The sequence shown here is derived from an EMBL/GenBank/DDBJ whole genome shotgun (WGS) entry which is preliminary data.</text>
</comment>
<dbReference type="InterPro" id="IPR003807">
    <property type="entry name" value="DUF202"/>
</dbReference>
<reference evidence="7 8" key="1">
    <citation type="journal article" date="2018" name="MBio">
        <title>Comparative Genomics Reveals the Core Gene Toolbox for the Fungus-Insect Symbiosis.</title>
        <authorList>
            <person name="Wang Y."/>
            <person name="Stata M."/>
            <person name="Wang W."/>
            <person name="Stajich J.E."/>
            <person name="White M.M."/>
            <person name="Moncalvo J.M."/>
        </authorList>
    </citation>
    <scope>NUCLEOTIDE SEQUENCE [LARGE SCALE GENOMIC DNA]</scope>
    <source>
        <strain evidence="7 8">SWE-8-4</strain>
    </source>
</reference>
<protein>
    <recommendedName>
        <fullName evidence="6">DUF202 domain-containing protein</fullName>
    </recommendedName>
</protein>
<evidence type="ECO:0000313" key="7">
    <source>
        <dbReference type="EMBL" id="PVU94114.1"/>
    </source>
</evidence>
<dbReference type="EMBL" id="MBFR01000101">
    <property type="protein sequence ID" value="PVU94114.1"/>
    <property type="molecule type" value="Genomic_DNA"/>
</dbReference>
<dbReference type="Pfam" id="PF02656">
    <property type="entry name" value="DUF202"/>
    <property type="match status" value="1"/>
</dbReference>
<dbReference type="OrthoDB" id="2243669at2759"/>
<dbReference type="AlphaFoldDB" id="A0A2T9YPC6"/>
<name>A0A2T9YPC6_9FUNG</name>
<dbReference type="Proteomes" id="UP000245383">
    <property type="component" value="Unassembled WGS sequence"/>
</dbReference>
<evidence type="ECO:0000256" key="4">
    <source>
        <dbReference type="ARBA" id="ARBA00023136"/>
    </source>
</evidence>
<gene>
    <name evidence="7" type="ORF">BB561_002798</name>
</gene>
<dbReference type="GO" id="GO:0033254">
    <property type="term" value="C:vacuolar transporter chaperone complex"/>
    <property type="evidence" value="ECO:0007669"/>
    <property type="project" value="TreeGrafter"/>
</dbReference>
<evidence type="ECO:0000256" key="5">
    <source>
        <dbReference type="SAM" id="Phobius"/>
    </source>
</evidence>
<evidence type="ECO:0000256" key="2">
    <source>
        <dbReference type="ARBA" id="ARBA00022692"/>
    </source>
</evidence>
<comment type="subcellular location">
    <subcellularLocation>
        <location evidence="1">Endomembrane system</location>
        <topology evidence="1">Multi-pass membrane protein</topology>
    </subcellularLocation>
</comment>
<sequence length="171" mass="19333">MSKLQNNPNMIAIKGHSLVRSSETDALLGKAPKKIANSLTFFSKGKSKIVDEEFEQNTGKPKRMAIPVRVEPKVFFANERTFLSWLNFSIILGTISLGLVNFGDQKIKYAGIGFTVFSILVMIYSLYLYQTRATMILNREPGPYDSRNGPTVLVISLISLFVLNFYVKFFY</sequence>
<feature type="domain" description="DUF202" evidence="6">
    <location>
        <begin position="73"/>
        <end position="134"/>
    </location>
</feature>
<proteinExistence type="predicted"/>
<feature type="transmembrane region" description="Helical" evidence="5">
    <location>
        <begin position="109"/>
        <end position="129"/>
    </location>
</feature>
<dbReference type="GO" id="GO:0012505">
    <property type="term" value="C:endomembrane system"/>
    <property type="evidence" value="ECO:0007669"/>
    <property type="project" value="UniProtKB-SubCell"/>
</dbReference>
<evidence type="ECO:0000256" key="3">
    <source>
        <dbReference type="ARBA" id="ARBA00022989"/>
    </source>
</evidence>
<dbReference type="PANTHER" id="PTHR46140">
    <property type="entry name" value="VACUOLAR TRANSPORTER CHAPERONE 1-RELATED"/>
    <property type="match status" value="1"/>
</dbReference>
<accession>A0A2T9YPC6</accession>
<dbReference type="PANTHER" id="PTHR46140:SF1">
    <property type="entry name" value="VACUOLAR TRANSPORTER CHAPERONE COMPLEX SUBUNIT 4-RELATED"/>
    <property type="match status" value="1"/>
</dbReference>
<organism evidence="7 8">
    <name type="scientific">Smittium simulii</name>
    <dbReference type="NCBI Taxonomy" id="133385"/>
    <lineage>
        <taxon>Eukaryota</taxon>
        <taxon>Fungi</taxon>
        <taxon>Fungi incertae sedis</taxon>
        <taxon>Zoopagomycota</taxon>
        <taxon>Kickxellomycotina</taxon>
        <taxon>Harpellomycetes</taxon>
        <taxon>Harpellales</taxon>
        <taxon>Legeriomycetaceae</taxon>
        <taxon>Smittium</taxon>
    </lineage>
</organism>
<feature type="transmembrane region" description="Helical" evidence="5">
    <location>
        <begin position="149"/>
        <end position="167"/>
    </location>
</feature>
<keyword evidence="2 5" id="KW-0812">Transmembrane</keyword>
<keyword evidence="3 5" id="KW-1133">Transmembrane helix</keyword>
<evidence type="ECO:0000313" key="8">
    <source>
        <dbReference type="Proteomes" id="UP000245383"/>
    </source>
</evidence>